<dbReference type="EMBL" id="MN739668">
    <property type="protein sequence ID" value="QHT19584.1"/>
    <property type="molecule type" value="Genomic_DNA"/>
</dbReference>
<name>A0A6C0DSM8_9ZZZZ</name>
<keyword evidence="1" id="KW-0812">Transmembrane</keyword>
<organism evidence="2">
    <name type="scientific">viral metagenome</name>
    <dbReference type="NCBI Taxonomy" id="1070528"/>
    <lineage>
        <taxon>unclassified sequences</taxon>
        <taxon>metagenomes</taxon>
        <taxon>organismal metagenomes</taxon>
    </lineage>
</organism>
<proteinExistence type="predicted"/>
<feature type="transmembrane region" description="Helical" evidence="1">
    <location>
        <begin position="71"/>
        <end position="94"/>
    </location>
</feature>
<protein>
    <submittedName>
        <fullName evidence="2">Uncharacterized protein</fullName>
    </submittedName>
</protein>
<accession>A0A6C0DSM8</accession>
<reference evidence="2" key="1">
    <citation type="journal article" date="2020" name="Nature">
        <title>Giant virus diversity and host interactions through global metagenomics.</title>
        <authorList>
            <person name="Schulz F."/>
            <person name="Roux S."/>
            <person name="Paez-Espino D."/>
            <person name="Jungbluth S."/>
            <person name="Walsh D.A."/>
            <person name="Denef V.J."/>
            <person name="McMahon K.D."/>
            <person name="Konstantinidis K.T."/>
            <person name="Eloe-Fadrosh E.A."/>
            <person name="Kyrpides N.C."/>
            <person name="Woyke T."/>
        </authorList>
    </citation>
    <scope>NUCLEOTIDE SEQUENCE</scope>
    <source>
        <strain evidence="2">GVMAG-M-3300023174-5</strain>
    </source>
</reference>
<keyword evidence="1" id="KW-0472">Membrane</keyword>
<sequence length="95" mass="10643">MNDNDVIINPIYHENTIHITNATFTNEPQTFAIAIQLEDVVESNDVIESDDIIEPVTTILTFKNFIGCFTFLFYGSLCCFSLFILMGGIGLFLAN</sequence>
<dbReference type="AlphaFoldDB" id="A0A6C0DSM8"/>
<keyword evidence="1" id="KW-1133">Transmembrane helix</keyword>
<evidence type="ECO:0000313" key="2">
    <source>
        <dbReference type="EMBL" id="QHT19584.1"/>
    </source>
</evidence>
<evidence type="ECO:0000256" key="1">
    <source>
        <dbReference type="SAM" id="Phobius"/>
    </source>
</evidence>